<gene>
    <name evidence="1" type="ORF">RM544_11695</name>
</gene>
<dbReference type="RefSeq" id="WP_311361972.1">
    <property type="nucleotide sequence ID" value="NZ_JAVRIE010000004.1"/>
</dbReference>
<keyword evidence="2" id="KW-1185">Reference proteome</keyword>
<reference evidence="1 2" key="1">
    <citation type="submission" date="2023-09" db="EMBL/GenBank/DDBJ databases">
        <authorList>
            <person name="Rey-Velasco X."/>
        </authorList>
    </citation>
    <scope>NUCLEOTIDE SEQUENCE [LARGE SCALE GENOMIC DNA]</scope>
    <source>
        <strain evidence="1 2">W409</strain>
    </source>
</reference>
<proteinExistence type="predicted"/>
<evidence type="ECO:0000313" key="1">
    <source>
        <dbReference type="EMBL" id="MDT0583204.1"/>
    </source>
</evidence>
<dbReference type="AlphaFoldDB" id="A0AAW8R3C2"/>
<organism evidence="1 2">
    <name type="scientific">Brumicola blandensis</name>
    <dbReference type="NCBI Taxonomy" id="3075611"/>
    <lineage>
        <taxon>Bacteria</taxon>
        <taxon>Pseudomonadati</taxon>
        <taxon>Pseudomonadota</taxon>
        <taxon>Gammaproteobacteria</taxon>
        <taxon>Alteromonadales</taxon>
        <taxon>Alteromonadaceae</taxon>
        <taxon>Brumicola</taxon>
    </lineage>
</organism>
<name>A0AAW8R3C2_9ALTE</name>
<accession>A0AAW8R3C2</accession>
<dbReference type="EMBL" id="JAVRIE010000004">
    <property type="protein sequence ID" value="MDT0583204.1"/>
    <property type="molecule type" value="Genomic_DNA"/>
</dbReference>
<sequence>MERSDILSIVDTESRPVKTKSKKRKWREIEAIQDKYKLQRELTEMDMSLEYELDQMMR</sequence>
<protein>
    <submittedName>
        <fullName evidence="1">DUF3545 family protein</fullName>
    </submittedName>
</protein>
<dbReference type="InterPro" id="IPR021932">
    <property type="entry name" value="DUF3545"/>
</dbReference>
<comment type="caution">
    <text evidence="1">The sequence shown here is derived from an EMBL/GenBank/DDBJ whole genome shotgun (WGS) entry which is preliminary data.</text>
</comment>
<evidence type="ECO:0000313" key="2">
    <source>
        <dbReference type="Proteomes" id="UP001249020"/>
    </source>
</evidence>
<dbReference type="Proteomes" id="UP001249020">
    <property type="component" value="Unassembled WGS sequence"/>
</dbReference>
<dbReference type="Pfam" id="PF12065">
    <property type="entry name" value="DUF3545"/>
    <property type="match status" value="1"/>
</dbReference>